<sequence length="106" mass="11162">MTVDRRAGHGAGHIKQDTERKKLDDVSVSAPRHGPHHGGGYLSVVILHPTRALVSSHASKAGDRAAHPHPSGLVPAAHRPQSGEVKARPHEAYILVAASATEKARA</sequence>
<dbReference type="Proteomes" id="UP001215598">
    <property type="component" value="Unassembled WGS sequence"/>
</dbReference>
<name>A0AAD7HVW3_9AGAR</name>
<comment type="caution">
    <text evidence="2">The sequence shown here is derived from an EMBL/GenBank/DDBJ whole genome shotgun (WGS) entry which is preliminary data.</text>
</comment>
<feature type="region of interest" description="Disordered" evidence="1">
    <location>
        <begin position="55"/>
        <end position="87"/>
    </location>
</feature>
<accession>A0AAD7HVW3</accession>
<organism evidence="2 3">
    <name type="scientific">Mycena metata</name>
    <dbReference type="NCBI Taxonomy" id="1033252"/>
    <lineage>
        <taxon>Eukaryota</taxon>
        <taxon>Fungi</taxon>
        <taxon>Dikarya</taxon>
        <taxon>Basidiomycota</taxon>
        <taxon>Agaricomycotina</taxon>
        <taxon>Agaricomycetes</taxon>
        <taxon>Agaricomycetidae</taxon>
        <taxon>Agaricales</taxon>
        <taxon>Marasmiineae</taxon>
        <taxon>Mycenaceae</taxon>
        <taxon>Mycena</taxon>
    </lineage>
</organism>
<feature type="region of interest" description="Disordered" evidence="1">
    <location>
        <begin position="1"/>
        <end position="42"/>
    </location>
</feature>
<feature type="compositionally biased region" description="Basic and acidic residues" evidence="1">
    <location>
        <begin position="14"/>
        <end position="25"/>
    </location>
</feature>
<evidence type="ECO:0000313" key="2">
    <source>
        <dbReference type="EMBL" id="KAJ7728507.1"/>
    </source>
</evidence>
<gene>
    <name evidence="2" type="ORF">B0H16DRAFT_1734657</name>
</gene>
<proteinExistence type="predicted"/>
<dbReference type="EMBL" id="JARKIB010000172">
    <property type="protein sequence ID" value="KAJ7728507.1"/>
    <property type="molecule type" value="Genomic_DNA"/>
</dbReference>
<evidence type="ECO:0000256" key="1">
    <source>
        <dbReference type="SAM" id="MobiDB-lite"/>
    </source>
</evidence>
<keyword evidence="3" id="KW-1185">Reference proteome</keyword>
<dbReference type="AlphaFoldDB" id="A0AAD7HVW3"/>
<evidence type="ECO:0000313" key="3">
    <source>
        <dbReference type="Proteomes" id="UP001215598"/>
    </source>
</evidence>
<protein>
    <submittedName>
        <fullName evidence="2">Uncharacterized protein</fullName>
    </submittedName>
</protein>
<reference evidence="2" key="1">
    <citation type="submission" date="2023-03" db="EMBL/GenBank/DDBJ databases">
        <title>Massive genome expansion in bonnet fungi (Mycena s.s.) driven by repeated elements and novel gene families across ecological guilds.</title>
        <authorList>
            <consortium name="Lawrence Berkeley National Laboratory"/>
            <person name="Harder C.B."/>
            <person name="Miyauchi S."/>
            <person name="Viragh M."/>
            <person name="Kuo A."/>
            <person name="Thoen E."/>
            <person name="Andreopoulos B."/>
            <person name="Lu D."/>
            <person name="Skrede I."/>
            <person name="Drula E."/>
            <person name="Henrissat B."/>
            <person name="Morin E."/>
            <person name="Kohler A."/>
            <person name="Barry K."/>
            <person name="LaButti K."/>
            <person name="Morin E."/>
            <person name="Salamov A."/>
            <person name="Lipzen A."/>
            <person name="Mereny Z."/>
            <person name="Hegedus B."/>
            <person name="Baldrian P."/>
            <person name="Stursova M."/>
            <person name="Weitz H."/>
            <person name="Taylor A."/>
            <person name="Grigoriev I.V."/>
            <person name="Nagy L.G."/>
            <person name="Martin F."/>
            <person name="Kauserud H."/>
        </authorList>
    </citation>
    <scope>NUCLEOTIDE SEQUENCE</scope>
    <source>
        <strain evidence="2">CBHHK182m</strain>
    </source>
</reference>